<dbReference type="EMBL" id="LR899009">
    <property type="protein sequence ID" value="CAD7077281.1"/>
    <property type="molecule type" value="Genomic_DNA"/>
</dbReference>
<keyword evidence="2" id="KW-1185">Reference proteome</keyword>
<evidence type="ECO:0000313" key="2">
    <source>
        <dbReference type="Proteomes" id="UP000594454"/>
    </source>
</evidence>
<dbReference type="Proteomes" id="UP000594454">
    <property type="component" value="Chromosome 1"/>
</dbReference>
<accession>A0A7R8UB42</accession>
<organism evidence="1 2">
    <name type="scientific">Hermetia illucens</name>
    <name type="common">Black soldier fly</name>
    <dbReference type="NCBI Taxonomy" id="343691"/>
    <lineage>
        <taxon>Eukaryota</taxon>
        <taxon>Metazoa</taxon>
        <taxon>Ecdysozoa</taxon>
        <taxon>Arthropoda</taxon>
        <taxon>Hexapoda</taxon>
        <taxon>Insecta</taxon>
        <taxon>Pterygota</taxon>
        <taxon>Neoptera</taxon>
        <taxon>Endopterygota</taxon>
        <taxon>Diptera</taxon>
        <taxon>Brachycera</taxon>
        <taxon>Stratiomyomorpha</taxon>
        <taxon>Stratiomyidae</taxon>
        <taxon>Hermetiinae</taxon>
        <taxon>Hermetia</taxon>
    </lineage>
</organism>
<evidence type="ECO:0000313" key="1">
    <source>
        <dbReference type="EMBL" id="CAD7077281.1"/>
    </source>
</evidence>
<dbReference type="InParanoid" id="A0A7R8UB42"/>
<sequence length="172" mass="19753">MLKISDILQISQKCWLDGESPKYFCEFLIERATTHYYLKIVLYERFLFKEHNPAQDPNCTAQFSPKQTINCFVYLVFVSAGEKERRITPVQVGSPPIARERVELRKVENFGKVGARAGRHSRQKFCAVQSKDRGKGSSRVVHGVFLAVFSHRIAAAAETCEVHRMLKLDNYK</sequence>
<proteinExistence type="predicted"/>
<name>A0A7R8UB42_HERIL</name>
<reference evidence="1 2" key="1">
    <citation type="submission" date="2020-11" db="EMBL/GenBank/DDBJ databases">
        <authorList>
            <person name="Wallbank WR R."/>
            <person name="Pardo Diaz C."/>
            <person name="Kozak K."/>
            <person name="Martin S."/>
            <person name="Jiggins C."/>
            <person name="Moest M."/>
            <person name="Warren A I."/>
            <person name="Generalovic N T."/>
            <person name="Byers J.R.P. K."/>
            <person name="Montejo-Kovacevich G."/>
            <person name="Yen C E."/>
        </authorList>
    </citation>
    <scope>NUCLEOTIDE SEQUENCE [LARGE SCALE GENOMIC DNA]</scope>
</reference>
<protein>
    <submittedName>
        <fullName evidence="1">Uncharacterized protein</fullName>
    </submittedName>
</protein>
<dbReference type="AlphaFoldDB" id="A0A7R8UB42"/>
<gene>
    <name evidence="1" type="ORF">HERILL_LOCUS641</name>
</gene>